<dbReference type="Proteomes" id="UP000018208">
    <property type="component" value="Unassembled WGS sequence"/>
</dbReference>
<dbReference type="SUPFAM" id="SSF52833">
    <property type="entry name" value="Thioredoxin-like"/>
    <property type="match status" value="1"/>
</dbReference>
<evidence type="ECO:0000313" key="3">
    <source>
        <dbReference type="EMBL" id="KAH0571308.1"/>
    </source>
</evidence>
<reference evidence="2 3" key="1">
    <citation type="journal article" date="2014" name="PLoS Genet.">
        <title>The Genome of Spironucleus salmonicida Highlights a Fish Pathogen Adapted to Fluctuating Environments.</title>
        <authorList>
            <person name="Xu F."/>
            <person name="Jerlstrom-Hultqvist J."/>
            <person name="Einarsson E."/>
            <person name="Astvaldsson A."/>
            <person name="Svard S.G."/>
            <person name="Andersson J.O."/>
        </authorList>
    </citation>
    <scope>NUCLEOTIDE SEQUENCE</scope>
    <source>
        <strain evidence="3">ATCC 50377</strain>
    </source>
</reference>
<dbReference type="PANTHER" id="PTHR21148">
    <property type="entry name" value="THIOREDOXIN DOMAIN-CONTAINING PROTEIN 9"/>
    <property type="match status" value="1"/>
</dbReference>
<dbReference type="Pfam" id="PF00085">
    <property type="entry name" value="Thioredoxin"/>
    <property type="match status" value="1"/>
</dbReference>
<sequence>MSDTESDIEISNDNVNDQLEGYMRARREQLKQEFKNQELKFQGFGKLDEIDETVFLANVTAHDYVIAHFYQPEFITCQAMNVILEEMAQQHLESKFIKIDAPGAGFFVNKLKIKTLPTIIIFKKGKILKKFIGFEEFGMDQPSYDLVLKGLGTYGALTLSLQEEKQFKKSGGTLFGYADEEGSDW</sequence>
<keyword evidence="4" id="KW-1185">Reference proteome</keyword>
<gene>
    <name evidence="2" type="ORF">SS50377_13417</name>
    <name evidence="3" type="ORF">SS50377_27609</name>
</gene>
<dbReference type="VEuPathDB" id="GiardiaDB:SS50377_27609"/>
<accession>V6LQT7</accession>
<evidence type="ECO:0000259" key="1">
    <source>
        <dbReference type="Pfam" id="PF00085"/>
    </source>
</evidence>
<dbReference type="InterPro" id="IPR013766">
    <property type="entry name" value="Thioredoxin_domain"/>
</dbReference>
<name>V6LQT7_9EUKA</name>
<dbReference type="InterPro" id="IPR036249">
    <property type="entry name" value="Thioredoxin-like_sf"/>
</dbReference>
<dbReference type="EMBL" id="KI546073">
    <property type="protein sequence ID" value="EST46613.1"/>
    <property type="molecule type" value="Genomic_DNA"/>
</dbReference>
<protein>
    <submittedName>
        <fullName evidence="2">Thioredoxin domain-containing protein</fullName>
    </submittedName>
</protein>
<dbReference type="AlphaFoldDB" id="V6LQT7"/>
<proteinExistence type="predicted"/>
<evidence type="ECO:0000313" key="4">
    <source>
        <dbReference type="Proteomes" id="UP000018208"/>
    </source>
</evidence>
<feature type="domain" description="Thioredoxin" evidence="1">
    <location>
        <begin position="51"/>
        <end position="134"/>
    </location>
</feature>
<organism evidence="2">
    <name type="scientific">Spironucleus salmonicida</name>
    <dbReference type="NCBI Taxonomy" id="348837"/>
    <lineage>
        <taxon>Eukaryota</taxon>
        <taxon>Metamonada</taxon>
        <taxon>Diplomonadida</taxon>
        <taxon>Hexamitidae</taxon>
        <taxon>Hexamitinae</taxon>
        <taxon>Spironucleus</taxon>
    </lineage>
</organism>
<dbReference type="Gene3D" id="3.40.30.10">
    <property type="entry name" value="Glutaredoxin"/>
    <property type="match status" value="1"/>
</dbReference>
<dbReference type="EMBL" id="AUWU02000007">
    <property type="protein sequence ID" value="KAH0571308.1"/>
    <property type="molecule type" value="Genomic_DNA"/>
</dbReference>
<reference evidence="3" key="2">
    <citation type="submission" date="2020-12" db="EMBL/GenBank/DDBJ databases">
        <title>New Spironucleus salmonicida genome in near-complete chromosomes.</title>
        <authorList>
            <person name="Xu F."/>
            <person name="Kurt Z."/>
            <person name="Jimenez-Gonzalez A."/>
            <person name="Astvaldsson A."/>
            <person name="Andersson J.O."/>
            <person name="Svard S.G."/>
        </authorList>
    </citation>
    <scope>NUCLEOTIDE SEQUENCE</scope>
    <source>
        <strain evidence="3">ATCC 50377</strain>
    </source>
</reference>
<dbReference type="OrthoDB" id="10257948at2759"/>
<evidence type="ECO:0000313" key="2">
    <source>
        <dbReference type="EMBL" id="EST46613.1"/>
    </source>
</evidence>